<reference evidence="2" key="1">
    <citation type="journal article" date="2019" name="bioRxiv">
        <title>The Genome of the Zebra Mussel, Dreissena polymorpha: A Resource for Invasive Species Research.</title>
        <authorList>
            <person name="McCartney M.A."/>
            <person name="Auch B."/>
            <person name="Kono T."/>
            <person name="Mallez S."/>
            <person name="Zhang Y."/>
            <person name="Obille A."/>
            <person name="Becker A."/>
            <person name="Abrahante J.E."/>
            <person name="Garbe J."/>
            <person name="Badalamenti J.P."/>
            <person name="Herman A."/>
            <person name="Mangelson H."/>
            <person name="Liachko I."/>
            <person name="Sullivan S."/>
            <person name="Sone E.D."/>
            <person name="Koren S."/>
            <person name="Silverstein K.A.T."/>
            <person name="Beckman K.B."/>
            <person name="Gohl D.M."/>
        </authorList>
    </citation>
    <scope>NUCLEOTIDE SEQUENCE</scope>
    <source>
        <strain evidence="2">Duluth1</strain>
        <tissue evidence="2">Whole animal</tissue>
    </source>
</reference>
<evidence type="ECO:0000313" key="3">
    <source>
        <dbReference type="Proteomes" id="UP000828390"/>
    </source>
</evidence>
<accession>A0A9D4H7N4</accession>
<proteinExistence type="predicted"/>
<feature type="transmembrane region" description="Helical" evidence="1">
    <location>
        <begin position="48"/>
        <end position="70"/>
    </location>
</feature>
<evidence type="ECO:0000313" key="2">
    <source>
        <dbReference type="EMBL" id="KAH3828419.1"/>
    </source>
</evidence>
<reference evidence="2" key="2">
    <citation type="submission" date="2020-11" db="EMBL/GenBank/DDBJ databases">
        <authorList>
            <person name="McCartney M.A."/>
            <person name="Auch B."/>
            <person name="Kono T."/>
            <person name="Mallez S."/>
            <person name="Becker A."/>
            <person name="Gohl D.M."/>
            <person name="Silverstein K.A.T."/>
            <person name="Koren S."/>
            <person name="Bechman K.B."/>
            <person name="Herman A."/>
            <person name="Abrahante J.E."/>
            <person name="Garbe J."/>
        </authorList>
    </citation>
    <scope>NUCLEOTIDE SEQUENCE</scope>
    <source>
        <strain evidence="2">Duluth1</strain>
        <tissue evidence="2">Whole animal</tissue>
    </source>
</reference>
<keyword evidence="1" id="KW-0472">Membrane</keyword>
<organism evidence="2 3">
    <name type="scientific">Dreissena polymorpha</name>
    <name type="common">Zebra mussel</name>
    <name type="synonym">Mytilus polymorpha</name>
    <dbReference type="NCBI Taxonomy" id="45954"/>
    <lineage>
        <taxon>Eukaryota</taxon>
        <taxon>Metazoa</taxon>
        <taxon>Spiralia</taxon>
        <taxon>Lophotrochozoa</taxon>
        <taxon>Mollusca</taxon>
        <taxon>Bivalvia</taxon>
        <taxon>Autobranchia</taxon>
        <taxon>Heteroconchia</taxon>
        <taxon>Euheterodonta</taxon>
        <taxon>Imparidentia</taxon>
        <taxon>Neoheterodontei</taxon>
        <taxon>Myida</taxon>
        <taxon>Dreissenoidea</taxon>
        <taxon>Dreissenidae</taxon>
        <taxon>Dreissena</taxon>
    </lineage>
</organism>
<gene>
    <name evidence="2" type="ORF">DPMN_130379</name>
</gene>
<dbReference type="EMBL" id="JAIWYP010000005">
    <property type="protein sequence ID" value="KAH3828419.1"/>
    <property type="molecule type" value="Genomic_DNA"/>
</dbReference>
<comment type="caution">
    <text evidence="2">The sequence shown here is derived from an EMBL/GenBank/DDBJ whole genome shotgun (WGS) entry which is preliminary data.</text>
</comment>
<name>A0A9D4H7N4_DREPO</name>
<keyword evidence="1" id="KW-1133">Transmembrane helix</keyword>
<evidence type="ECO:0000256" key="1">
    <source>
        <dbReference type="SAM" id="Phobius"/>
    </source>
</evidence>
<dbReference type="AlphaFoldDB" id="A0A9D4H7N4"/>
<keyword evidence="3" id="KW-1185">Reference proteome</keyword>
<keyword evidence="1" id="KW-0812">Transmembrane</keyword>
<dbReference type="Proteomes" id="UP000828390">
    <property type="component" value="Unassembled WGS sequence"/>
</dbReference>
<protein>
    <submittedName>
        <fullName evidence="2">Uncharacterized protein</fullName>
    </submittedName>
</protein>
<sequence>MKQTQNSSSSSFAFQYCSRPDVAMNLTDIDDGALNVTTRSRLMQFNKIYADAHGYVSLCVCTFGIVTNLFNISGRNSLP</sequence>